<gene>
    <name evidence="2" type="ORF">K402DRAFT_239273</name>
</gene>
<keyword evidence="3" id="KW-1185">Reference proteome</keyword>
<evidence type="ECO:0000256" key="1">
    <source>
        <dbReference type="SAM" id="MobiDB-lite"/>
    </source>
</evidence>
<dbReference type="AlphaFoldDB" id="A0A6G1GK72"/>
<accession>A0A6G1GK72</accession>
<reference evidence="2" key="1">
    <citation type="journal article" date="2020" name="Stud. Mycol.">
        <title>101 Dothideomycetes genomes: a test case for predicting lifestyles and emergence of pathogens.</title>
        <authorList>
            <person name="Haridas S."/>
            <person name="Albert R."/>
            <person name="Binder M."/>
            <person name="Bloem J."/>
            <person name="Labutti K."/>
            <person name="Salamov A."/>
            <person name="Andreopoulos B."/>
            <person name="Baker S."/>
            <person name="Barry K."/>
            <person name="Bills G."/>
            <person name="Bluhm B."/>
            <person name="Cannon C."/>
            <person name="Castanera R."/>
            <person name="Culley D."/>
            <person name="Daum C."/>
            <person name="Ezra D."/>
            <person name="Gonzalez J."/>
            <person name="Henrissat B."/>
            <person name="Kuo A."/>
            <person name="Liang C."/>
            <person name="Lipzen A."/>
            <person name="Lutzoni F."/>
            <person name="Magnuson J."/>
            <person name="Mondo S."/>
            <person name="Nolan M."/>
            <person name="Ohm R."/>
            <person name="Pangilinan J."/>
            <person name="Park H.-J."/>
            <person name="Ramirez L."/>
            <person name="Alfaro M."/>
            <person name="Sun H."/>
            <person name="Tritt A."/>
            <person name="Yoshinaga Y."/>
            <person name="Zwiers L.-H."/>
            <person name="Turgeon B."/>
            <person name="Goodwin S."/>
            <person name="Spatafora J."/>
            <person name="Crous P."/>
            <person name="Grigoriev I."/>
        </authorList>
    </citation>
    <scope>NUCLEOTIDE SEQUENCE</scope>
    <source>
        <strain evidence="2">CBS 113979</strain>
    </source>
</reference>
<feature type="compositionally biased region" description="Acidic residues" evidence="1">
    <location>
        <begin position="164"/>
        <end position="180"/>
    </location>
</feature>
<evidence type="ECO:0000313" key="3">
    <source>
        <dbReference type="Proteomes" id="UP000800041"/>
    </source>
</evidence>
<sequence length="180" mass="18122">MGPKNSNMTTLEGYTAGETVLLAAAYLYSKVKTTDHAAIAHHIGSSSAHSIGTCLSSVKRKPNPNTPPSSHSPSFGSGGDLRGNGGTSGTSTPRKGGGGPVGGVDKKAGKGGVRRGPRVANGSGVKKESGKCQRKKSESEEDGSGEEGVGSIFGAGAAVKEEKVDEEGDAEGDDSETDYV</sequence>
<proteinExistence type="predicted"/>
<feature type="region of interest" description="Disordered" evidence="1">
    <location>
        <begin position="55"/>
        <end position="180"/>
    </location>
</feature>
<feature type="compositionally biased region" description="Basic and acidic residues" evidence="1">
    <location>
        <begin position="125"/>
        <end position="138"/>
    </location>
</feature>
<feature type="compositionally biased region" description="Gly residues" evidence="1">
    <location>
        <begin position="76"/>
        <end position="88"/>
    </location>
</feature>
<evidence type="ECO:0000313" key="2">
    <source>
        <dbReference type="EMBL" id="KAF1981311.1"/>
    </source>
</evidence>
<dbReference type="Proteomes" id="UP000800041">
    <property type="component" value="Unassembled WGS sequence"/>
</dbReference>
<name>A0A6G1GK72_9PEZI</name>
<protein>
    <submittedName>
        <fullName evidence="2">Uncharacterized protein</fullName>
    </submittedName>
</protein>
<dbReference type="EMBL" id="ML977202">
    <property type="protein sequence ID" value="KAF1981311.1"/>
    <property type="molecule type" value="Genomic_DNA"/>
</dbReference>
<organism evidence="2 3">
    <name type="scientific">Aulographum hederae CBS 113979</name>
    <dbReference type="NCBI Taxonomy" id="1176131"/>
    <lineage>
        <taxon>Eukaryota</taxon>
        <taxon>Fungi</taxon>
        <taxon>Dikarya</taxon>
        <taxon>Ascomycota</taxon>
        <taxon>Pezizomycotina</taxon>
        <taxon>Dothideomycetes</taxon>
        <taxon>Pleosporomycetidae</taxon>
        <taxon>Aulographales</taxon>
        <taxon>Aulographaceae</taxon>
    </lineage>
</organism>